<dbReference type="EMBL" id="CM007901">
    <property type="protein sequence ID" value="OTG04163.1"/>
    <property type="molecule type" value="Genomic_DNA"/>
</dbReference>
<evidence type="ECO:0000313" key="1">
    <source>
        <dbReference type="EMBL" id="KAF5791185.1"/>
    </source>
</evidence>
<gene>
    <name evidence="2" type="ORF">HannXRQ_Chr12g0359301</name>
    <name evidence="1" type="ORF">HanXRQr2_Chr09g0391801</name>
</gene>
<accession>A0A251T015</accession>
<dbReference type="Gramene" id="mRNA:HanXRQr2_Chr09g0391801">
    <property type="protein sequence ID" value="CDS:HanXRQr2_Chr09g0391801.1"/>
    <property type="gene ID" value="HanXRQr2_Chr09g0391801"/>
</dbReference>
<protein>
    <submittedName>
        <fullName evidence="2">Uncharacterized protein</fullName>
    </submittedName>
</protein>
<dbReference type="InParanoid" id="A0A251T015"/>
<dbReference type="Proteomes" id="UP000215914">
    <property type="component" value="Chromosome 12"/>
</dbReference>
<dbReference type="AlphaFoldDB" id="A0A251T015"/>
<reference evidence="1" key="3">
    <citation type="submission" date="2020-06" db="EMBL/GenBank/DDBJ databases">
        <title>Helianthus annuus Genome sequencing and assembly Release 2.</title>
        <authorList>
            <person name="Gouzy J."/>
            <person name="Langlade N."/>
            <person name="Munos S."/>
        </authorList>
    </citation>
    <scope>NUCLEOTIDE SEQUENCE</scope>
    <source>
        <tissue evidence="1">Leaves</tissue>
    </source>
</reference>
<reference evidence="2" key="2">
    <citation type="submission" date="2017-02" db="EMBL/GenBank/DDBJ databases">
        <title>Sunflower complete genome.</title>
        <authorList>
            <person name="Langlade N."/>
            <person name="Munos S."/>
        </authorList>
    </citation>
    <scope>NUCLEOTIDE SEQUENCE [LARGE SCALE GENOMIC DNA]</scope>
    <source>
        <tissue evidence="2">Leaves</tissue>
    </source>
</reference>
<dbReference type="EMBL" id="MNCJ02000324">
    <property type="protein sequence ID" value="KAF5791185.1"/>
    <property type="molecule type" value="Genomic_DNA"/>
</dbReference>
<evidence type="ECO:0000313" key="3">
    <source>
        <dbReference type="Proteomes" id="UP000215914"/>
    </source>
</evidence>
<proteinExistence type="predicted"/>
<keyword evidence="3" id="KW-1185">Reference proteome</keyword>
<organism evidence="2 3">
    <name type="scientific">Helianthus annuus</name>
    <name type="common">Common sunflower</name>
    <dbReference type="NCBI Taxonomy" id="4232"/>
    <lineage>
        <taxon>Eukaryota</taxon>
        <taxon>Viridiplantae</taxon>
        <taxon>Streptophyta</taxon>
        <taxon>Embryophyta</taxon>
        <taxon>Tracheophyta</taxon>
        <taxon>Spermatophyta</taxon>
        <taxon>Magnoliopsida</taxon>
        <taxon>eudicotyledons</taxon>
        <taxon>Gunneridae</taxon>
        <taxon>Pentapetalae</taxon>
        <taxon>asterids</taxon>
        <taxon>campanulids</taxon>
        <taxon>Asterales</taxon>
        <taxon>Asteraceae</taxon>
        <taxon>Asteroideae</taxon>
        <taxon>Heliantheae alliance</taxon>
        <taxon>Heliantheae</taxon>
        <taxon>Helianthus</taxon>
    </lineage>
</organism>
<name>A0A251T015_HELAN</name>
<sequence length="82" mass="8872">MFRLRLGKWLRSQLLWYWVSVREFGTAGVGPDSSGFGQYSSSTFRSVGSGLVISGQGVQVFGLTLVSGSVYVSTGQFGSSYF</sequence>
<reference evidence="1 3" key="1">
    <citation type="journal article" date="2017" name="Nature">
        <title>The sunflower genome provides insights into oil metabolism, flowering and Asterid evolution.</title>
        <authorList>
            <person name="Badouin H."/>
            <person name="Gouzy J."/>
            <person name="Grassa C.J."/>
            <person name="Murat F."/>
            <person name="Staton S.E."/>
            <person name="Cottret L."/>
            <person name="Lelandais-Briere C."/>
            <person name="Owens G.L."/>
            <person name="Carrere S."/>
            <person name="Mayjonade B."/>
            <person name="Legrand L."/>
            <person name="Gill N."/>
            <person name="Kane N.C."/>
            <person name="Bowers J.E."/>
            <person name="Hubner S."/>
            <person name="Bellec A."/>
            <person name="Berard A."/>
            <person name="Berges H."/>
            <person name="Blanchet N."/>
            <person name="Boniface M.C."/>
            <person name="Brunel D."/>
            <person name="Catrice O."/>
            <person name="Chaidir N."/>
            <person name="Claudel C."/>
            <person name="Donnadieu C."/>
            <person name="Faraut T."/>
            <person name="Fievet G."/>
            <person name="Helmstetter N."/>
            <person name="King M."/>
            <person name="Knapp S.J."/>
            <person name="Lai Z."/>
            <person name="Le Paslier M.C."/>
            <person name="Lippi Y."/>
            <person name="Lorenzon L."/>
            <person name="Mandel J.R."/>
            <person name="Marage G."/>
            <person name="Marchand G."/>
            <person name="Marquand E."/>
            <person name="Bret-Mestries E."/>
            <person name="Morien E."/>
            <person name="Nambeesan S."/>
            <person name="Nguyen T."/>
            <person name="Pegot-Espagnet P."/>
            <person name="Pouilly N."/>
            <person name="Raftis F."/>
            <person name="Sallet E."/>
            <person name="Schiex T."/>
            <person name="Thomas J."/>
            <person name="Vandecasteele C."/>
            <person name="Vares D."/>
            <person name="Vear F."/>
            <person name="Vautrin S."/>
            <person name="Crespi M."/>
            <person name="Mangin B."/>
            <person name="Burke J.M."/>
            <person name="Salse J."/>
            <person name="Munos S."/>
            <person name="Vincourt P."/>
            <person name="Rieseberg L.H."/>
            <person name="Langlade N.B."/>
        </authorList>
    </citation>
    <scope>NUCLEOTIDE SEQUENCE [LARGE SCALE GENOMIC DNA]</scope>
    <source>
        <strain evidence="3">cv. SF193</strain>
        <tissue evidence="1">Leaves</tissue>
    </source>
</reference>
<evidence type="ECO:0000313" key="2">
    <source>
        <dbReference type="EMBL" id="OTG04163.1"/>
    </source>
</evidence>